<dbReference type="InterPro" id="IPR003311">
    <property type="entry name" value="AUX_IAA"/>
</dbReference>
<reference evidence="13" key="2">
    <citation type="submission" date="2025-08" db="UniProtKB">
        <authorList>
            <consortium name="RefSeq"/>
        </authorList>
    </citation>
    <scope>IDENTIFICATION</scope>
    <source>
        <tissue evidence="13">Whole plant</tissue>
    </source>
</reference>
<dbReference type="Gene3D" id="3.10.20.90">
    <property type="entry name" value="Phosphatidylinositol 3-kinase Catalytic Subunit, Chain A, domain 1"/>
    <property type="match status" value="1"/>
</dbReference>
<name>A0A6P4BD08_ARADU</name>
<keyword evidence="12" id="KW-1185">Reference proteome</keyword>
<dbReference type="PROSITE" id="PS51745">
    <property type="entry name" value="PB1"/>
    <property type="match status" value="1"/>
</dbReference>
<dbReference type="GO" id="GO:0009734">
    <property type="term" value="P:auxin-activated signaling pathway"/>
    <property type="evidence" value="ECO:0007669"/>
    <property type="project" value="UniProtKB-UniRule"/>
</dbReference>
<dbReference type="GO" id="GO:0006355">
    <property type="term" value="P:regulation of DNA-templated transcription"/>
    <property type="evidence" value="ECO:0007669"/>
    <property type="project" value="InterPro"/>
</dbReference>
<dbReference type="Pfam" id="PF02309">
    <property type="entry name" value="AUX_IAA"/>
    <property type="match status" value="2"/>
</dbReference>
<comment type="subunit">
    <text evidence="3 10">Homodimers and heterodimers.</text>
</comment>
<dbReference type="GeneID" id="107461741"/>
<dbReference type="OrthoDB" id="778717at2759"/>
<evidence type="ECO:0000313" key="12">
    <source>
        <dbReference type="Proteomes" id="UP000515211"/>
    </source>
</evidence>
<gene>
    <name evidence="13" type="primary">LOC107461741</name>
</gene>
<keyword evidence="8 10" id="KW-0927">Auxin signaling pathway</keyword>
<dbReference type="SUPFAM" id="SSF54277">
    <property type="entry name" value="CAD &amp; PB1 domains"/>
    <property type="match status" value="1"/>
</dbReference>
<evidence type="ECO:0000256" key="2">
    <source>
        <dbReference type="ARBA" id="ARBA00006728"/>
    </source>
</evidence>
<evidence type="ECO:0000256" key="7">
    <source>
        <dbReference type="ARBA" id="ARBA00023242"/>
    </source>
</evidence>
<dbReference type="InterPro" id="IPR033389">
    <property type="entry name" value="AUX/IAA_dom"/>
</dbReference>
<accession>A0A6P4BD08</accession>
<keyword evidence="6 10" id="KW-0804">Transcription</keyword>
<proteinExistence type="inferred from homology"/>
<dbReference type="Proteomes" id="UP000515211">
    <property type="component" value="Chromosome 1"/>
</dbReference>
<dbReference type="PANTHER" id="PTHR31734">
    <property type="entry name" value="AUXIN-RESPONSIVE PROTEIN IAA17"/>
    <property type="match status" value="1"/>
</dbReference>
<feature type="domain" description="PB1" evidence="11">
    <location>
        <begin position="52"/>
        <end position="134"/>
    </location>
</feature>
<comment type="similarity">
    <text evidence="2 10">Belongs to the Aux/IAA family.</text>
</comment>
<evidence type="ECO:0000256" key="6">
    <source>
        <dbReference type="ARBA" id="ARBA00023163"/>
    </source>
</evidence>
<evidence type="ECO:0000313" key="13">
    <source>
        <dbReference type="RefSeq" id="XP_015935778.1"/>
    </source>
</evidence>
<sequence length="139" mass="16149">MDKWDLELGLALPSNSPCAGSNDDMEEEEVTHPTLCLLPLTPGHSWRKKRHRMYVKVKMEGVGIARKVDLTMHHSFHTLNHALLHMFGKPPHQFSNSYRLLFQDQQGHWLLAKDVPWRTFLNSAQRLKLLRTTTTIVRN</sequence>
<keyword evidence="5 10" id="KW-0805">Transcription regulation</keyword>
<reference evidence="12" key="1">
    <citation type="journal article" date="2016" name="Nat. Genet.">
        <title>The genome sequences of Arachis duranensis and Arachis ipaensis, the diploid ancestors of cultivated peanut.</title>
        <authorList>
            <person name="Bertioli D.J."/>
            <person name="Cannon S.B."/>
            <person name="Froenicke L."/>
            <person name="Huang G."/>
            <person name="Farmer A.D."/>
            <person name="Cannon E.K."/>
            <person name="Liu X."/>
            <person name="Gao D."/>
            <person name="Clevenger J."/>
            <person name="Dash S."/>
            <person name="Ren L."/>
            <person name="Moretzsohn M.C."/>
            <person name="Shirasawa K."/>
            <person name="Huang W."/>
            <person name="Vidigal B."/>
            <person name="Abernathy B."/>
            <person name="Chu Y."/>
            <person name="Niederhuth C.E."/>
            <person name="Umale P."/>
            <person name="Araujo A.C."/>
            <person name="Kozik A."/>
            <person name="Kim K.D."/>
            <person name="Burow M.D."/>
            <person name="Varshney R.K."/>
            <person name="Wang X."/>
            <person name="Zhang X."/>
            <person name="Barkley N."/>
            <person name="Guimaraes P.M."/>
            <person name="Isobe S."/>
            <person name="Guo B."/>
            <person name="Liao B."/>
            <person name="Stalker H.T."/>
            <person name="Schmitz R.J."/>
            <person name="Scheffler B.E."/>
            <person name="Leal-Bertioli S.C."/>
            <person name="Xun X."/>
            <person name="Jackson S.A."/>
            <person name="Michelmore R."/>
            <person name="Ozias-Akins P."/>
        </authorList>
    </citation>
    <scope>NUCLEOTIDE SEQUENCE [LARGE SCALE GENOMIC DNA]</scope>
    <source>
        <strain evidence="12">cv. V14167</strain>
    </source>
</reference>
<evidence type="ECO:0000256" key="3">
    <source>
        <dbReference type="ARBA" id="ARBA00011726"/>
    </source>
</evidence>
<keyword evidence="4 10" id="KW-0678">Repressor</keyword>
<evidence type="ECO:0000256" key="10">
    <source>
        <dbReference type="RuleBase" id="RU004549"/>
    </source>
</evidence>
<dbReference type="AlphaFoldDB" id="A0A6P4BD08"/>
<evidence type="ECO:0000256" key="8">
    <source>
        <dbReference type="ARBA" id="ARBA00023294"/>
    </source>
</evidence>
<organism evidence="12 13">
    <name type="scientific">Arachis duranensis</name>
    <name type="common">Wild peanut</name>
    <dbReference type="NCBI Taxonomy" id="130453"/>
    <lineage>
        <taxon>Eukaryota</taxon>
        <taxon>Viridiplantae</taxon>
        <taxon>Streptophyta</taxon>
        <taxon>Embryophyta</taxon>
        <taxon>Tracheophyta</taxon>
        <taxon>Spermatophyta</taxon>
        <taxon>Magnoliopsida</taxon>
        <taxon>eudicotyledons</taxon>
        <taxon>Gunneridae</taxon>
        <taxon>Pentapetalae</taxon>
        <taxon>rosids</taxon>
        <taxon>fabids</taxon>
        <taxon>Fabales</taxon>
        <taxon>Fabaceae</taxon>
        <taxon>Papilionoideae</taxon>
        <taxon>50 kb inversion clade</taxon>
        <taxon>dalbergioids sensu lato</taxon>
        <taxon>Dalbergieae</taxon>
        <taxon>Pterocarpus clade</taxon>
        <taxon>Arachis</taxon>
    </lineage>
</organism>
<evidence type="ECO:0000256" key="1">
    <source>
        <dbReference type="ARBA" id="ARBA00004123"/>
    </source>
</evidence>
<dbReference type="PANTHER" id="PTHR31734:SF38">
    <property type="entry name" value="AUXIN-RESPONSIVE PROTEIN IAA29"/>
    <property type="match status" value="1"/>
</dbReference>
<evidence type="ECO:0000256" key="9">
    <source>
        <dbReference type="ARBA" id="ARBA00025283"/>
    </source>
</evidence>
<protein>
    <recommendedName>
        <fullName evidence="10">Auxin-induced protein</fullName>
    </recommendedName>
</protein>
<evidence type="ECO:0000259" key="11">
    <source>
        <dbReference type="PROSITE" id="PS51745"/>
    </source>
</evidence>
<dbReference type="RefSeq" id="XP_015935778.1">
    <property type="nucleotide sequence ID" value="XM_016080292.3"/>
</dbReference>
<comment type="function">
    <text evidence="9">Aux/IAA proteins are short-lived transcriptional factors that function as repressors of early auxin response genes at low auxin concentrations. Repression is thought to result from the interaction with auxin response factors (ARFs), proteins that bind to the auxin-responsive promoter element (AuxRE). Formation of heterodimers with ARF proteins may alter their ability to modulate early auxin response genes expression.</text>
</comment>
<dbReference type="KEGG" id="adu:107461741"/>
<evidence type="ECO:0000256" key="4">
    <source>
        <dbReference type="ARBA" id="ARBA00022491"/>
    </source>
</evidence>
<dbReference type="InterPro" id="IPR053793">
    <property type="entry name" value="PB1-like"/>
</dbReference>
<comment type="subcellular location">
    <subcellularLocation>
        <location evidence="1 10">Nucleus</location>
    </subcellularLocation>
</comment>
<dbReference type="GO" id="GO:0005634">
    <property type="term" value="C:nucleus"/>
    <property type="evidence" value="ECO:0007669"/>
    <property type="project" value="UniProtKB-SubCell"/>
</dbReference>
<keyword evidence="7 10" id="KW-0539">Nucleus</keyword>
<evidence type="ECO:0000256" key="5">
    <source>
        <dbReference type="ARBA" id="ARBA00023015"/>
    </source>
</evidence>